<dbReference type="EMBL" id="JAINUG010000188">
    <property type="protein sequence ID" value="KAJ8389000.1"/>
    <property type="molecule type" value="Genomic_DNA"/>
</dbReference>
<feature type="region of interest" description="Disordered" evidence="1">
    <location>
        <begin position="86"/>
        <end position="109"/>
    </location>
</feature>
<evidence type="ECO:0000313" key="3">
    <source>
        <dbReference type="Proteomes" id="UP001221898"/>
    </source>
</evidence>
<reference evidence="2" key="1">
    <citation type="journal article" date="2023" name="Science">
        <title>Genome structures resolve the early diversification of teleost fishes.</title>
        <authorList>
            <person name="Parey E."/>
            <person name="Louis A."/>
            <person name="Montfort J."/>
            <person name="Bouchez O."/>
            <person name="Roques C."/>
            <person name="Iampietro C."/>
            <person name="Lluch J."/>
            <person name="Castinel A."/>
            <person name="Donnadieu C."/>
            <person name="Desvignes T."/>
            <person name="Floi Bucao C."/>
            <person name="Jouanno E."/>
            <person name="Wen M."/>
            <person name="Mejri S."/>
            <person name="Dirks R."/>
            <person name="Jansen H."/>
            <person name="Henkel C."/>
            <person name="Chen W.J."/>
            <person name="Zahm M."/>
            <person name="Cabau C."/>
            <person name="Klopp C."/>
            <person name="Thompson A.W."/>
            <person name="Robinson-Rechavi M."/>
            <person name="Braasch I."/>
            <person name="Lecointre G."/>
            <person name="Bobe J."/>
            <person name="Postlethwait J.H."/>
            <person name="Berthelot C."/>
            <person name="Roest Crollius H."/>
            <person name="Guiguen Y."/>
        </authorList>
    </citation>
    <scope>NUCLEOTIDE SEQUENCE</scope>
    <source>
        <strain evidence="2">NC1722</strain>
    </source>
</reference>
<feature type="region of interest" description="Disordered" evidence="1">
    <location>
        <begin position="50"/>
        <end position="69"/>
    </location>
</feature>
<name>A0AAD7RRS3_9TELE</name>
<accession>A0AAD7RRS3</accession>
<dbReference type="AlphaFoldDB" id="A0AAD7RRS3"/>
<keyword evidence="3" id="KW-1185">Reference proteome</keyword>
<evidence type="ECO:0000313" key="2">
    <source>
        <dbReference type="EMBL" id="KAJ8389000.1"/>
    </source>
</evidence>
<protein>
    <submittedName>
        <fullName evidence="2">Uncharacterized protein</fullName>
    </submittedName>
</protein>
<proteinExistence type="predicted"/>
<comment type="caution">
    <text evidence="2">The sequence shown here is derived from an EMBL/GenBank/DDBJ whole genome shotgun (WGS) entry which is preliminary data.</text>
</comment>
<evidence type="ECO:0000256" key="1">
    <source>
        <dbReference type="SAM" id="MobiDB-lite"/>
    </source>
</evidence>
<gene>
    <name evidence="2" type="ORF">AAFF_G00125610</name>
</gene>
<dbReference type="Proteomes" id="UP001221898">
    <property type="component" value="Unassembled WGS sequence"/>
</dbReference>
<organism evidence="2 3">
    <name type="scientific">Aldrovandia affinis</name>
    <dbReference type="NCBI Taxonomy" id="143900"/>
    <lineage>
        <taxon>Eukaryota</taxon>
        <taxon>Metazoa</taxon>
        <taxon>Chordata</taxon>
        <taxon>Craniata</taxon>
        <taxon>Vertebrata</taxon>
        <taxon>Euteleostomi</taxon>
        <taxon>Actinopterygii</taxon>
        <taxon>Neopterygii</taxon>
        <taxon>Teleostei</taxon>
        <taxon>Notacanthiformes</taxon>
        <taxon>Halosauridae</taxon>
        <taxon>Aldrovandia</taxon>
    </lineage>
</organism>
<sequence length="109" mass="11499">MNNAAGVADCLNRGLLVPPCARSALMKARGSEKRRGQGCSCEIASGRGEGIIPQHHGAGRGRDPGHMVSTVGGVWTRVIAQATVGQNDRPLTPDRRFVRAQSPAGKSWL</sequence>